<dbReference type="InterPro" id="IPR035897">
    <property type="entry name" value="Toll_tir_struct_dom_sf"/>
</dbReference>
<protein>
    <submittedName>
        <fullName evidence="4">Tetratricopeptide (TPR) repeat protein</fullName>
    </submittedName>
</protein>
<dbReference type="InterPro" id="IPR011990">
    <property type="entry name" value="TPR-like_helical_dom_sf"/>
</dbReference>
<dbReference type="GO" id="GO:0007165">
    <property type="term" value="P:signal transduction"/>
    <property type="evidence" value="ECO:0007669"/>
    <property type="project" value="InterPro"/>
</dbReference>
<reference evidence="4 5" key="1">
    <citation type="submission" date="2020-03" db="EMBL/GenBank/DDBJ databases">
        <title>Genomic Encyclopedia of Type Strains, Phase IV (KMG-IV): sequencing the most valuable type-strain genomes for metagenomic binning, comparative biology and taxonomic classification.</title>
        <authorList>
            <person name="Goeker M."/>
        </authorList>
    </citation>
    <scope>NUCLEOTIDE SEQUENCE [LARGE SCALE GENOMIC DNA]</scope>
    <source>
        <strain evidence="4 5">DSM 7225</strain>
    </source>
</reference>
<organism evidence="4 5">
    <name type="scientific">Sphingomonas trueperi</name>
    <dbReference type="NCBI Taxonomy" id="53317"/>
    <lineage>
        <taxon>Bacteria</taxon>
        <taxon>Pseudomonadati</taxon>
        <taxon>Pseudomonadota</taxon>
        <taxon>Alphaproteobacteria</taxon>
        <taxon>Sphingomonadales</taxon>
        <taxon>Sphingomonadaceae</taxon>
        <taxon>Sphingomonas</taxon>
    </lineage>
</organism>
<feature type="domain" description="TIR" evidence="3">
    <location>
        <begin position="16"/>
        <end position="131"/>
    </location>
</feature>
<dbReference type="Proteomes" id="UP000531251">
    <property type="component" value="Unassembled WGS sequence"/>
</dbReference>
<accession>A0A7X5XV39</accession>
<evidence type="ECO:0000256" key="2">
    <source>
        <dbReference type="SAM" id="Phobius"/>
    </source>
</evidence>
<dbReference type="Gene3D" id="3.40.50.10140">
    <property type="entry name" value="Toll/interleukin-1 receptor homology (TIR) domain"/>
    <property type="match status" value="1"/>
</dbReference>
<evidence type="ECO:0000313" key="5">
    <source>
        <dbReference type="Proteomes" id="UP000531251"/>
    </source>
</evidence>
<feature type="coiled-coil region" evidence="1">
    <location>
        <begin position="500"/>
        <end position="527"/>
    </location>
</feature>
<keyword evidence="2" id="KW-0472">Membrane</keyword>
<name>A0A7X5XV39_9SPHN</name>
<sequence length="529" mass="58950">MTTISEPGTSAGYGAFISYNHADRARARWLHRALERYRIPAKLVGREAAFGPVPRRLGRIFRDLDELSAASDLSAEVRAALAESACLIVVCTPAGAASQWVAREIALFRELHPDRPVLAALFQGEPAEALPLPLRRTADGAETEPLAADFREGRDGKRLALLKLVAGAVGVPLDALVQRDAQARVRRVTAVTALAILLLLAMAGLTILAVRARGEAEARRAQAEGLVEFMLTDLRGRLKEVGRLDVLREANARALRYYGEQDLATLPPDVLARRARAIMTMGEDAMEAKETARARAAFLQANRITHALIEREPNQYDIVFAHAQSEFYLGLLHFKAGELAATEPHFEAYAALAHRLMAIDPADARSAEEISYSATNLCALRMEQHTADRTVALCGEALRAAETLARREPNSDQRWREVANRQGWLSDAYIVVGDLDAVLALRRKQVELLERLYSRESRNVRTQRMLIWVERALAEVEYRRGNFSTAVRQMRKAVADLRKLTELDTKNQELADRLKEMDEALIKMERRAK</sequence>
<dbReference type="AlphaFoldDB" id="A0A7X5XV39"/>
<keyword evidence="1" id="KW-0175">Coiled coil</keyword>
<dbReference type="EMBL" id="JAATJB010000001">
    <property type="protein sequence ID" value="NJB95889.1"/>
    <property type="molecule type" value="Genomic_DNA"/>
</dbReference>
<gene>
    <name evidence="4" type="ORF">GGR89_000181</name>
</gene>
<dbReference type="InterPro" id="IPR000157">
    <property type="entry name" value="TIR_dom"/>
</dbReference>
<dbReference type="SUPFAM" id="SSF52200">
    <property type="entry name" value="Toll/Interleukin receptor TIR domain"/>
    <property type="match status" value="1"/>
</dbReference>
<dbReference type="Gene3D" id="1.25.40.10">
    <property type="entry name" value="Tetratricopeptide repeat domain"/>
    <property type="match status" value="1"/>
</dbReference>
<evidence type="ECO:0000256" key="1">
    <source>
        <dbReference type="SAM" id="Coils"/>
    </source>
</evidence>
<comment type="caution">
    <text evidence="4">The sequence shown here is derived from an EMBL/GenBank/DDBJ whole genome shotgun (WGS) entry which is preliminary data.</text>
</comment>
<dbReference type="Pfam" id="PF13676">
    <property type="entry name" value="TIR_2"/>
    <property type="match status" value="1"/>
</dbReference>
<evidence type="ECO:0000259" key="3">
    <source>
        <dbReference type="Pfam" id="PF13676"/>
    </source>
</evidence>
<dbReference type="RefSeq" id="WP_167712687.1">
    <property type="nucleotide sequence ID" value="NZ_BAAADY010000008.1"/>
</dbReference>
<proteinExistence type="predicted"/>
<keyword evidence="5" id="KW-1185">Reference proteome</keyword>
<feature type="transmembrane region" description="Helical" evidence="2">
    <location>
        <begin position="189"/>
        <end position="210"/>
    </location>
</feature>
<evidence type="ECO:0000313" key="4">
    <source>
        <dbReference type="EMBL" id="NJB95889.1"/>
    </source>
</evidence>
<keyword evidence="2" id="KW-1133">Transmembrane helix</keyword>
<keyword evidence="2" id="KW-0812">Transmembrane</keyword>